<dbReference type="SMART" id="SM00065">
    <property type="entry name" value="GAF"/>
    <property type="match status" value="1"/>
</dbReference>
<dbReference type="PROSITE" id="PS50109">
    <property type="entry name" value="HIS_KIN"/>
    <property type="match status" value="1"/>
</dbReference>
<dbReference type="Gene3D" id="3.30.450.40">
    <property type="match status" value="1"/>
</dbReference>
<evidence type="ECO:0000259" key="14">
    <source>
        <dbReference type="PROSITE" id="PS50112"/>
    </source>
</evidence>
<dbReference type="CDD" id="cd00130">
    <property type="entry name" value="PAS"/>
    <property type="match status" value="1"/>
</dbReference>
<dbReference type="Gene3D" id="3.30.450.20">
    <property type="entry name" value="PAS domain"/>
    <property type="match status" value="1"/>
</dbReference>
<dbReference type="PANTHER" id="PTHR43065">
    <property type="entry name" value="SENSOR HISTIDINE KINASE"/>
    <property type="match status" value="1"/>
</dbReference>
<feature type="modified residue" description="4-aspartylphosphate" evidence="10">
    <location>
        <position position="673"/>
    </location>
</feature>
<dbReference type="Pfam" id="PF02518">
    <property type="entry name" value="HATPase_c"/>
    <property type="match status" value="1"/>
</dbReference>
<gene>
    <name evidence="15" type="ORF">Voc01_091020</name>
</gene>
<evidence type="ECO:0000256" key="1">
    <source>
        <dbReference type="ARBA" id="ARBA00000085"/>
    </source>
</evidence>
<dbReference type="AlphaFoldDB" id="A0A8J4EFZ7"/>
<reference evidence="15" key="1">
    <citation type="submission" date="2021-01" db="EMBL/GenBank/DDBJ databases">
        <title>Whole genome shotgun sequence of Virgisporangium ochraceum NBRC 16418.</title>
        <authorList>
            <person name="Komaki H."/>
            <person name="Tamura T."/>
        </authorList>
    </citation>
    <scope>NUCLEOTIDE SEQUENCE</scope>
    <source>
        <strain evidence="15">NBRC 16418</strain>
    </source>
</reference>
<dbReference type="PANTHER" id="PTHR43065:SF42">
    <property type="entry name" value="TWO-COMPONENT SENSOR PPRA"/>
    <property type="match status" value="1"/>
</dbReference>
<dbReference type="PROSITE" id="PS50110">
    <property type="entry name" value="RESPONSE_REGULATORY"/>
    <property type="match status" value="1"/>
</dbReference>
<dbReference type="PROSITE" id="PS50112">
    <property type="entry name" value="PAS"/>
    <property type="match status" value="1"/>
</dbReference>
<dbReference type="PRINTS" id="PR00344">
    <property type="entry name" value="BCTRLSENSOR"/>
</dbReference>
<feature type="compositionally biased region" description="Low complexity" evidence="11">
    <location>
        <begin position="591"/>
        <end position="601"/>
    </location>
</feature>
<evidence type="ECO:0000256" key="10">
    <source>
        <dbReference type="PROSITE-ProRule" id="PRU00169"/>
    </source>
</evidence>
<comment type="caution">
    <text evidence="15">The sequence shown here is derived from an EMBL/GenBank/DDBJ whole genome shotgun (WGS) entry which is preliminary data.</text>
</comment>
<dbReference type="InterPro" id="IPR005467">
    <property type="entry name" value="His_kinase_dom"/>
</dbReference>
<dbReference type="CDD" id="cd00082">
    <property type="entry name" value="HisKA"/>
    <property type="match status" value="1"/>
</dbReference>
<evidence type="ECO:0000256" key="11">
    <source>
        <dbReference type="SAM" id="MobiDB-lite"/>
    </source>
</evidence>
<dbReference type="GO" id="GO:0006355">
    <property type="term" value="P:regulation of DNA-templated transcription"/>
    <property type="evidence" value="ECO:0007669"/>
    <property type="project" value="InterPro"/>
</dbReference>
<dbReference type="SUPFAM" id="SSF52172">
    <property type="entry name" value="CheY-like"/>
    <property type="match status" value="1"/>
</dbReference>
<dbReference type="InterPro" id="IPR036097">
    <property type="entry name" value="HisK_dim/P_sf"/>
</dbReference>
<dbReference type="EC" id="2.7.13.3" evidence="3"/>
<dbReference type="Pfam" id="PF00072">
    <property type="entry name" value="Response_reg"/>
    <property type="match status" value="1"/>
</dbReference>
<dbReference type="SUPFAM" id="SSF55785">
    <property type="entry name" value="PYP-like sensor domain (PAS domain)"/>
    <property type="match status" value="1"/>
</dbReference>
<dbReference type="InterPro" id="IPR011006">
    <property type="entry name" value="CheY-like_superfamily"/>
</dbReference>
<dbReference type="EMBL" id="BOPH01000131">
    <property type="protein sequence ID" value="GIJ74185.1"/>
    <property type="molecule type" value="Genomic_DNA"/>
</dbReference>
<dbReference type="RefSeq" id="WP_203933990.1">
    <property type="nucleotide sequence ID" value="NZ_BOPH01000131.1"/>
</dbReference>
<dbReference type="InterPro" id="IPR035965">
    <property type="entry name" value="PAS-like_dom_sf"/>
</dbReference>
<dbReference type="InterPro" id="IPR003594">
    <property type="entry name" value="HATPase_dom"/>
</dbReference>
<dbReference type="SMART" id="SM00448">
    <property type="entry name" value="REC"/>
    <property type="match status" value="1"/>
</dbReference>
<name>A0A8J4EFZ7_9ACTN</name>
<keyword evidence="6" id="KW-0547">Nucleotide-binding</keyword>
<comment type="subcellular location">
    <subcellularLocation>
        <location evidence="2">Cell membrane</location>
    </subcellularLocation>
</comment>
<dbReference type="Pfam" id="PF01590">
    <property type="entry name" value="GAF"/>
    <property type="match status" value="1"/>
</dbReference>
<dbReference type="GO" id="GO:0005524">
    <property type="term" value="F:ATP binding"/>
    <property type="evidence" value="ECO:0007669"/>
    <property type="project" value="UniProtKB-KW"/>
</dbReference>
<dbReference type="SMART" id="SM00387">
    <property type="entry name" value="HATPase_c"/>
    <property type="match status" value="1"/>
</dbReference>
<evidence type="ECO:0000259" key="13">
    <source>
        <dbReference type="PROSITE" id="PS50110"/>
    </source>
</evidence>
<keyword evidence="16" id="KW-1185">Reference proteome</keyword>
<evidence type="ECO:0000256" key="6">
    <source>
        <dbReference type="ARBA" id="ARBA00022741"/>
    </source>
</evidence>
<evidence type="ECO:0000313" key="16">
    <source>
        <dbReference type="Proteomes" id="UP000635606"/>
    </source>
</evidence>
<dbReference type="InterPro" id="IPR013767">
    <property type="entry name" value="PAS_fold"/>
</dbReference>
<feature type="compositionally biased region" description="Low complexity" evidence="11">
    <location>
        <begin position="609"/>
        <end position="619"/>
    </location>
</feature>
<dbReference type="Proteomes" id="UP000635606">
    <property type="component" value="Unassembled WGS sequence"/>
</dbReference>
<dbReference type="Gene3D" id="1.10.287.130">
    <property type="match status" value="1"/>
</dbReference>
<evidence type="ECO:0000256" key="9">
    <source>
        <dbReference type="ARBA" id="ARBA00023012"/>
    </source>
</evidence>
<feature type="domain" description="PAS" evidence="14">
    <location>
        <begin position="190"/>
        <end position="234"/>
    </location>
</feature>
<dbReference type="InterPro" id="IPR004358">
    <property type="entry name" value="Sig_transdc_His_kin-like_C"/>
</dbReference>
<dbReference type="Pfam" id="PF00989">
    <property type="entry name" value="PAS"/>
    <property type="match status" value="1"/>
</dbReference>
<evidence type="ECO:0000256" key="3">
    <source>
        <dbReference type="ARBA" id="ARBA00012438"/>
    </source>
</evidence>
<keyword evidence="9" id="KW-0902">Two-component regulatory system</keyword>
<dbReference type="InterPro" id="IPR036890">
    <property type="entry name" value="HATPase_C_sf"/>
</dbReference>
<dbReference type="GO" id="GO:0000155">
    <property type="term" value="F:phosphorelay sensor kinase activity"/>
    <property type="evidence" value="ECO:0007669"/>
    <property type="project" value="InterPro"/>
</dbReference>
<feature type="region of interest" description="Disordered" evidence="11">
    <location>
        <begin position="591"/>
        <end position="622"/>
    </location>
</feature>
<dbReference type="Gene3D" id="3.40.50.2300">
    <property type="match status" value="1"/>
</dbReference>
<dbReference type="SUPFAM" id="SSF55874">
    <property type="entry name" value="ATPase domain of HSP90 chaperone/DNA topoisomerase II/histidine kinase"/>
    <property type="match status" value="1"/>
</dbReference>
<keyword evidence="5" id="KW-0808">Transferase</keyword>
<accession>A0A8J4EFZ7</accession>
<dbReference type="InterPro" id="IPR000014">
    <property type="entry name" value="PAS"/>
</dbReference>
<keyword evidence="7" id="KW-0418">Kinase</keyword>
<dbReference type="NCBIfam" id="TIGR00229">
    <property type="entry name" value="sensory_box"/>
    <property type="match status" value="1"/>
</dbReference>
<dbReference type="Gene3D" id="3.30.565.10">
    <property type="entry name" value="Histidine kinase-like ATPase, C-terminal domain"/>
    <property type="match status" value="1"/>
</dbReference>
<evidence type="ECO:0000256" key="5">
    <source>
        <dbReference type="ARBA" id="ARBA00022679"/>
    </source>
</evidence>
<proteinExistence type="predicted"/>
<dbReference type="SMART" id="SM00388">
    <property type="entry name" value="HisKA"/>
    <property type="match status" value="1"/>
</dbReference>
<evidence type="ECO:0000256" key="2">
    <source>
        <dbReference type="ARBA" id="ARBA00004236"/>
    </source>
</evidence>
<keyword evidence="4 10" id="KW-0597">Phosphoprotein</keyword>
<evidence type="ECO:0000256" key="8">
    <source>
        <dbReference type="ARBA" id="ARBA00022840"/>
    </source>
</evidence>
<evidence type="ECO:0000313" key="15">
    <source>
        <dbReference type="EMBL" id="GIJ74185.1"/>
    </source>
</evidence>
<dbReference type="InterPro" id="IPR003661">
    <property type="entry name" value="HisK_dim/P_dom"/>
</dbReference>
<organism evidence="15 16">
    <name type="scientific">Virgisporangium ochraceum</name>
    <dbReference type="NCBI Taxonomy" id="65505"/>
    <lineage>
        <taxon>Bacteria</taxon>
        <taxon>Bacillati</taxon>
        <taxon>Actinomycetota</taxon>
        <taxon>Actinomycetes</taxon>
        <taxon>Micromonosporales</taxon>
        <taxon>Micromonosporaceae</taxon>
        <taxon>Virgisporangium</taxon>
    </lineage>
</organism>
<evidence type="ECO:0000256" key="4">
    <source>
        <dbReference type="ARBA" id="ARBA00022553"/>
    </source>
</evidence>
<sequence length="742" mass="77549">MVTGSRSSNYALADLALALTRSSDRIEGVCETAARAAAEMLGDGAAVQLVGDDDLYGAMIAYHPDVERSRTLAEALTRRGAPPEDQYSQAMRATRRPVVLSPLTPERLAELAPSRRAADKPGDRAAAAGLSAALMCPLIADNKYLGYLLVARTAPDGAYTEADAELVRDIAGELSLALATARSLERLRVSEERFRRVLESIPEGVLQIDASGVTTFANQPCAGLLGMPKEQLVGLPLSGFLDDRGQRHLARWLAGSTEPIPGPPLPGNPSNDAGVADARVVRADGSTRSVRLCLTVLQEDHGQPGSSLCLVTDRTEQVDARGLKRQLDHLRRLDSMGQLIGGIAHDLNNLLTVVGGSADMIAGTAEPGSPTHQLAAEIVHATVKGRALAHQLLAFGRGGSRPETIRVPDLLEDIKPLFARTLGEHIHLDFSHTPDVWPVRAERGPLQQVLVNLAANARDAMLHGGVLTAKASNVEVTAGELDDRSVAGRFVRLIIADTGGGMDEHTRRRAMEAFFTTKSGAVGLGLSTAMSVLRGIGGYITLQSEPRIGTTVQLYLPATDAVAPATVAPGPGSAASLLPATTIAAPATSADPAAAITDPGPVSAPPSPAQARSSASTSPGRGHVLVVEDQPELAQLIHRLLEPAGYTVTVSTDAESAVDAFAAVADPALLITDVVMPGMTGPDLAAALRARHPGLPVLFMSGYTAAALGPQVHLDENSALVEKPFNRSTLLAAVERFTSPAG</sequence>
<comment type="catalytic activity">
    <reaction evidence="1">
        <text>ATP + protein L-histidine = ADP + protein N-phospho-L-histidine.</text>
        <dbReference type="EC" id="2.7.13.3"/>
    </reaction>
</comment>
<evidence type="ECO:0000256" key="7">
    <source>
        <dbReference type="ARBA" id="ARBA00022777"/>
    </source>
</evidence>
<dbReference type="SMART" id="SM00091">
    <property type="entry name" value="PAS"/>
    <property type="match status" value="1"/>
</dbReference>
<dbReference type="InterPro" id="IPR029016">
    <property type="entry name" value="GAF-like_dom_sf"/>
</dbReference>
<dbReference type="GO" id="GO:0005886">
    <property type="term" value="C:plasma membrane"/>
    <property type="evidence" value="ECO:0007669"/>
    <property type="project" value="UniProtKB-SubCell"/>
</dbReference>
<evidence type="ECO:0000259" key="12">
    <source>
        <dbReference type="PROSITE" id="PS50109"/>
    </source>
</evidence>
<feature type="domain" description="Response regulatory" evidence="13">
    <location>
        <begin position="623"/>
        <end position="738"/>
    </location>
</feature>
<protein>
    <recommendedName>
        <fullName evidence="3">histidine kinase</fullName>
        <ecNumber evidence="3">2.7.13.3</ecNumber>
    </recommendedName>
</protein>
<feature type="domain" description="Histidine kinase" evidence="12">
    <location>
        <begin position="342"/>
        <end position="560"/>
    </location>
</feature>
<keyword evidence="8" id="KW-0067">ATP-binding</keyword>
<dbReference type="SUPFAM" id="SSF55781">
    <property type="entry name" value="GAF domain-like"/>
    <property type="match status" value="1"/>
</dbReference>
<dbReference type="InterPro" id="IPR001789">
    <property type="entry name" value="Sig_transdc_resp-reg_receiver"/>
</dbReference>
<dbReference type="InterPro" id="IPR003018">
    <property type="entry name" value="GAF"/>
</dbReference>
<dbReference type="SUPFAM" id="SSF47384">
    <property type="entry name" value="Homodimeric domain of signal transducing histidine kinase"/>
    <property type="match status" value="1"/>
</dbReference>